<keyword evidence="2" id="KW-1185">Reference proteome</keyword>
<dbReference type="AlphaFoldDB" id="A0A7X1FPK0"/>
<dbReference type="EMBL" id="JACLAW010000002">
    <property type="protein sequence ID" value="MBC2664591.1"/>
    <property type="molecule type" value="Genomic_DNA"/>
</dbReference>
<dbReference type="Gene3D" id="1.10.10.10">
    <property type="entry name" value="Winged helix-like DNA-binding domain superfamily/Winged helix DNA-binding domain"/>
    <property type="match status" value="1"/>
</dbReference>
<evidence type="ECO:0000313" key="2">
    <source>
        <dbReference type="Proteomes" id="UP000566813"/>
    </source>
</evidence>
<dbReference type="InterPro" id="IPR016032">
    <property type="entry name" value="Sig_transdc_resp-reg_C-effctor"/>
</dbReference>
<proteinExistence type="predicted"/>
<dbReference type="GO" id="GO:0006355">
    <property type="term" value="P:regulation of DNA-templated transcription"/>
    <property type="evidence" value="ECO:0007669"/>
    <property type="project" value="InterPro"/>
</dbReference>
<dbReference type="SUPFAM" id="SSF46894">
    <property type="entry name" value="C-terminal effector domain of the bipartite response regulators"/>
    <property type="match status" value="1"/>
</dbReference>
<dbReference type="RefSeq" id="WP_185662828.1">
    <property type="nucleotide sequence ID" value="NZ_JACLAW010000002.1"/>
</dbReference>
<protein>
    <submittedName>
        <fullName evidence="1">Helix-turn-helix transcriptional regulator</fullName>
    </submittedName>
</protein>
<accession>A0A7X1FPK0</accession>
<comment type="caution">
    <text evidence="1">The sequence shown here is derived from an EMBL/GenBank/DDBJ whole genome shotgun (WGS) entry which is preliminary data.</text>
</comment>
<dbReference type="GO" id="GO:0003677">
    <property type="term" value="F:DNA binding"/>
    <property type="evidence" value="ECO:0007669"/>
    <property type="project" value="InterPro"/>
</dbReference>
<name>A0A7X1FPK0_9SPHN</name>
<reference evidence="1 2" key="1">
    <citation type="submission" date="2020-08" db="EMBL/GenBank/DDBJ databases">
        <title>The genome sequence of type strain Novosphingobium flavum NBRC 111647.</title>
        <authorList>
            <person name="Liu Y."/>
        </authorList>
    </citation>
    <scope>NUCLEOTIDE SEQUENCE [LARGE SCALE GENOMIC DNA]</scope>
    <source>
        <strain evidence="1 2">NBRC 111647</strain>
    </source>
</reference>
<dbReference type="Proteomes" id="UP000566813">
    <property type="component" value="Unassembled WGS sequence"/>
</dbReference>
<gene>
    <name evidence="1" type="ORF">H7F51_03545</name>
</gene>
<organism evidence="1 2">
    <name type="scientific">Novosphingobium flavum</name>
    <dbReference type="NCBI Taxonomy" id="1778672"/>
    <lineage>
        <taxon>Bacteria</taxon>
        <taxon>Pseudomonadati</taxon>
        <taxon>Pseudomonadota</taxon>
        <taxon>Alphaproteobacteria</taxon>
        <taxon>Sphingomonadales</taxon>
        <taxon>Sphingomonadaceae</taxon>
        <taxon>Novosphingobium</taxon>
    </lineage>
</organism>
<sequence>MRGPDNVDWNDLFLSAALQPEQWPEALDAMARHTGSARGQLIGIGGDRDIPFNIVTHFAPPAFEEFLRIGGASPSVNFRIAACNRDIARGRYDSLLHEKHYDAVMPQLEDRRYADWCEEQGIPFGCQTNLVVDRLGLVGLAVLRTRRDGRTTPAQRRTFAAAADAARRAVRLQERLEGEQARFLAGAFDVIAATAFILDSRGRVAALTAKAEALVASGAVGLRQGQLEGEASPLSLGQATAALTGAEGLQHLRLKIDGGDERPGLFLEGFRLPRRDWSFGHLPHAILLVKQPQRDRAGISAFLSALYRLTTAEAEIAMRLFDGKGRAELCAERGVTPETLRGQIKSICAKTGSENEARLMRLLAAIMT</sequence>
<dbReference type="InterPro" id="IPR036388">
    <property type="entry name" value="WH-like_DNA-bd_sf"/>
</dbReference>
<evidence type="ECO:0000313" key="1">
    <source>
        <dbReference type="EMBL" id="MBC2664591.1"/>
    </source>
</evidence>